<dbReference type="RefSeq" id="WP_010913263.1">
    <property type="nucleotide sequence ID" value="NC_002678.2"/>
</dbReference>
<protein>
    <submittedName>
        <fullName evidence="2">Mlr5479 protein</fullName>
    </submittedName>
</protein>
<dbReference type="Gene3D" id="3.40.50.300">
    <property type="entry name" value="P-loop containing nucleotide triphosphate hydrolases"/>
    <property type="match status" value="2"/>
</dbReference>
<dbReference type="KEGG" id="mlo:mlr5479"/>
<dbReference type="InterPro" id="IPR014001">
    <property type="entry name" value="Helicase_ATP-bd"/>
</dbReference>
<dbReference type="InterPro" id="IPR006935">
    <property type="entry name" value="Helicase/UvrB_N"/>
</dbReference>
<dbReference type="PATRIC" id="fig|266835.9.peg.4355"/>
<dbReference type="InterPro" id="IPR050742">
    <property type="entry name" value="Helicase_Restrict-Modif_Enz"/>
</dbReference>
<evidence type="ECO:0000259" key="1">
    <source>
        <dbReference type="PROSITE" id="PS51192"/>
    </source>
</evidence>
<dbReference type="HOGENOM" id="CLU_299136_0_0_5"/>
<dbReference type="Pfam" id="PF04851">
    <property type="entry name" value="ResIII"/>
    <property type="match status" value="1"/>
</dbReference>
<dbReference type="AlphaFoldDB" id="Q98BP7"/>
<dbReference type="GO" id="GO:0005829">
    <property type="term" value="C:cytosol"/>
    <property type="evidence" value="ECO:0007669"/>
    <property type="project" value="TreeGrafter"/>
</dbReference>
<dbReference type="SMART" id="SM00487">
    <property type="entry name" value="DEXDc"/>
    <property type="match status" value="1"/>
</dbReference>
<reference evidence="2 3" key="1">
    <citation type="journal article" date="2000" name="DNA Res.">
        <title>Complete genome structure of the nitrogen-fixing symbiotic bacterium Mesorhizobium loti.</title>
        <authorList>
            <person name="Kaneko T."/>
            <person name="Nakamura Y."/>
            <person name="Sato S."/>
            <person name="Asamizu E."/>
            <person name="Kato T."/>
            <person name="Sasamoto S."/>
            <person name="Watanabe A."/>
            <person name="Idesawa K."/>
            <person name="Ishikawa A."/>
            <person name="Kawashima K."/>
            <person name="Kimura T."/>
            <person name="Kishida Y."/>
            <person name="Kiyokawa C."/>
            <person name="Kohara M."/>
            <person name="Matsumoto M."/>
            <person name="Matsuno A."/>
            <person name="Mochizuki Y."/>
            <person name="Nakayama S."/>
            <person name="Nakazaki N."/>
            <person name="Shimpo S."/>
            <person name="Sugimoto M."/>
            <person name="Takeuchi C."/>
            <person name="Yamada M."/>
            <person name="Tabata S."/>
        </authorList>
    </citation>
    <scope>NUCLEOTIDE SEQUENCE [LARGE SCALE GENOMIC DNA]</scope>
    <source>
        <strain evidence="3">LMG 29417 / CECT 9101 / MAFF 303099</strain>
    </source>
</reference>
<proteinExistence type="predicted"/>
<dbReference type="PANTHER" id="PTHR47396">
    <property type="entry name" value="TYPE I RESTRICTION ENZYME ECOKI R PROTEIN"/>
    <property type="match status" value="1"/>
</dbReference>
<dbReference type="PANTHER" id="PTHR47396:SF1">
    <property type="entry name" value="ATP-DEPENDENT HELICASE IRC3-RELATED"/>
    <property type="match status" value="1"/>
</dbReference>
<dbReference type="GO" id="GO:0005524">
    <property type="term" value="F:ATP binding"/>
    <property type="evidence" value="ECO:0007669"/>
    <property type="project" value="InterPro"/>
</dbReference>
<name>Q98BP7_RHILO</name>
<dbReference type="InterPro" id="IPR027417">
    <property type="entry name" value="P-loop_NTPase"/>
</dbReference>
<organism evidence="2 3">
    <name type="scientific">Mesorhizobium japonicum (strain LMG 29417 / CECT 9101 / MAFF 303099)</name>
    <name type="common">Mesorhizobium loti (strain MAFF 303099)</name>
    <dbReference type="NCBI Taxonomy" id="266835"/>
    <lineage>
        <taxon>Bacteria</taxon>
        <taxon>Pseudomonadati</taxon>
        <taxon>Pseudomonadota</taxon>
        <taxon>Alphaproteobacteria</taxon>
        <taxon>Hyphomicrobiales</taxon>
        <taxon>Phyllobacteriaceae</taxon>
        <taxon>Mesorhizobium</taxon>
    </lineage>
</organism>
<evidence type="ECO:0000313" key="2">
    <source>
        <dbReference type="EMBL" id="BAB51925.1"/>
    </source>
</evidence>
<dbReference type="SUPFAM" id="SSF52540">
    <property type="entry name" value="P-loop containing nucleoside triphosphate hydrolases"/>
    <property type="match status" value="1"/>
</dbReference>
<sequence length="1114" mass="124684">MRLDDLIFDKRTSISALTKPLIDRAGFRRDMGQLGRYGFWSQAGASPHLWEHQKVAIGTVVAYLNANRTIPERPEHQEAALLKLPTGTGKSGIIAVLSRCLPGVRKVLVLTPREALTKQLLKDIRFRFWGHIGYSVNDGQLFTAVADSFGENLETVYTETFLPSRCAALHVHLENADRAVLVGTHQALDKIRRTALKDGGVCARLLERIKETFDLIIVDEGHYEPAVSWSHGVRDFNLPTLLLSATPYRNDYKSFRVRGRFLFNYPYAEAVADRIIRPVEVIVPNDDHASGGDAVSRFVALLRSELFARLQTTDRWFKNDGTLPKVMVRADDLDTLEALQSAINAAFGTRSVLIHDRAKKTDQNHDRFTSVSSAASARPDAQFWIHQFKLMEGIDDSSFVAVAIFDLMGNARQLVQQIGRATRYSNGDRRVKQTGWVIASPANARRIRTSWERYTAYEVYAADNVAFIVSNEVTLPDRLLNLMAEYQYIGGEFRGRFEIEAPLAAGDIQLPQSAAVLRMSEPFADILALGPQIEEAILDEDRFKITPIEGMPANTIGFSYYAWRNSPLLIDRFFSEWKLGIFIAVRQDEFVLMHDTEGLVVDMAKLGLKRADRALLEKAFPEADVGTPTKLSRLSFTSLEMSQQAIRSMAVRTRSFEKVFTDLLDPSLVPASAFGFVNGGARYVGFLRSRIRDAAERNVPVQEYVDWTAQVAAELRDEERTRSDVFGRYAQVVEGLSLAEATPASILLDFSKDGFADAQDDDAAAQGDGNPEVDYDDLCADVDQETGEFTIKIGGADIPCSIEYREDAGKYRLKSEALNDRFRPDRTDDRRQPQTLVQRLNQSQSFRIIVQRNGVVYSEGRFYEPRLRWTGEGGAKPILDYIFSAACLRHVTSEKGEAIFGGDRNGWYKTSIFGLFSAVGGQQLAAAGIAEDDLTRAISSYPIWLCDDDNQEITDFIGLDEERKKLVFAHAKMGKQEEGGTGFNVSSLQDVGRQALASLAFISRSEPSPVWTAERWQSNVRANTVLLDGRNRIFKDGPGLAPDQLNERLIRACRNPSFDKEIWIVGATMVRRAALSQGLDAPAPSNRLRQFLMHWDALQTGCARASVRLRLFCD</sequence>
<gene>
    <name evidence="2" type="ordered locus">mlr5479</name>
</gene>
<dbReference type="Proteomes" id="UP000000552">
    <property type="component" value="Chromosome"/>
</dbReference>
<evidence type="ECO:0000313" key="3">
    <source>
        <dbReference type="Proteomes" id="UP000000552"/>
    </source>
</evidence>
<dbReference type="eggNOG" id="COG1061">
    <property type="taxonomic scope" value="Bacteria"/>
</dbReference>
<dbReference type="EMBL" id="BA000012">
    <property type="protein sequence ID" value="BAB51925.1"/>
    <property type="molecule type" value="Genomic_DNA"/>
</dbReference>
<dbReference type="PROSITE" id="PS51192">
    <property type="entry name" value="HELICASE_ATP_BIND_1"/>
    <property type="match status" value="1"/>
</dbReference>
<dbReference type="GO" id="GO:0016787">
    <property type="term" value="F:hydrolase activity"/>
    <property type="evidence" value="ECO:0007669"/>
    <property type="project" value="InterPro"/>
</dbReference>
<feature type="domain" description="Helicase ATP-binding" evidence="1">
    <location>
        <begin position="71"/>
        <end position="265"/>
    </location>
</feature>
<accession>Q98BP7</accession>
<dbReference type="GO" id="GO:0003677">
    <property type="term" value="F:DNA binding"/>
    <property type="evidence" value="ECO:0007669"/>
    <property type="project" value="InterPro"/>
</dbReference>